<evidence type="ECO:0000313" key="2">
    <source>
        <dbReference type="EMBL" id="CAB3972264.1"/>
    </source>
</evidence>
<evidence type="ECO:0000256" key="1">
    <source>
        <dbReference type="SAM" id="MobiDB-lite"/>
    </source>
</evidence>
<proteinExistence type="predicted"/>
<gene>
    <name evidence="2" type="ORF">BLA3211_06870</name>
</gene>
<feature type="region of interest" description="Disordered" evidence="1">
    <location>
        <begin position="105"/>
        <end position="126"/>
    </location>
</feature>
<sequence length="126" mass="13596">MAGPKPFNDTLVQLRYGELHSELTDAVNEVVTKVATTQKSGKITLTLAFKSGKGGQIEIADELKVVLPKEEKGSTIMFATVEGNLQREDPRQKTFEGIRSVEQEMQARKDTNAAAPLQPRAAAGGA</sequence>
<protein>
    <submittedName>
        <fullName evidence="2">Uncharacterized protein</fullName>
    </submittedName>
</protein>
<dbReference type="EMBL" id="CABWIL020000032">
    <property type="protein sequence ID" value="CAB3972264.1"/>
    <property type="molecule type" value="Genomic_DNA"/>
</dbReference>
<organism evidence="2 3">
    <name type="scientific">Burkholderia aenigmatica</name>
    <dbReference type="NCBI Taxonomy" id="2015348"/>
    <lineage>
        <taxon>Bacteria</taxon>
        <taxon>Pseudomonadati</taxon>
        <taxon>Pseudomonadota</taxon>
        <taxon>Betaproteobacteria</taxon>
        <taxon>Burkholderiales</taxon>
        <taxon>Burkholderiaceae</taxon>
        <taxon>Burkholderia</taxon>
        <taxon>Burkholderia cepacia complex</taxon>
    </lineage>
</organism>
<reference evidence="2 3" key="1">
    <citation type="submission" date="2020-04" db="EMBL/GenBank/DDBJ databases">
        <authorList>
            <person name="Depoorter E."/>
        </authorList>
    </citation>
    <scope>NUCLEOTIDE SEQUENCE [LARGE SCALE GENOMIC DNA]</scope>
    <source>
        <strain evidence="2 3">BCC0217</strain>
    </source>
</reference>
<dbReference type="AlphaFoldDB" id="A0A6J5JK99"/>
<evidence type="ECO:0000313" key="3">
    <source>
        <dbReference type="Proteomes" id="UP000494301"/>
    </source>
</evidence>
<accession>A0A6J5JK99</accession>
<name>A0A6J5JK99_9BURK</name>
<feature type="compositionally biased region" description="Low complexity" evidence="1">
    <location>
        <begin position="113"/>
        <end position="126"/>
    </location>
</feature>
<dbReference type="Proteomes" id="UP000494301">
    <property type="component" value="Unassembled WGS sequence"/>
</dbReference>
<dbReference type="RefSeq" id="WP_175223085.1">
    <property type="nucleotide sequence ID" value="NZ_CABWIL020000032.1"/>
</dbReference>